<evidence type="ECO:0000313" key="2">
    <source>
        <dbReference type="Proteomes" id="UP000064939"/>
    </source>
</evidence>
<gene>
    <name evidence="1" type="ORF">AOY20_00910</name>
</gene>
<reference evidence="1 2" key="1">
    <citation type="journal article" date="2015" name="Int. J. Syst. Evol. Microbiol.">
        <title>Acinetobacter equi sp. nov. isolated from horse faeces.</title>
        <authorList>
            <person name="Poppel M.T."/>
            <person name="Skiebe E."/>
            <person name="Laue M."/>
            <person name="Bergmann H."/>
            <person name="Ebersberger I."/>
            <person name="Garn T."/>
            <person name="Fruth A."/>
            <person name="Baumgardt S."/>
            <person name="Busse H.J."/>
            <person name="Wilharm G."/>
        </authorList>
    </citation>
    <scope>NUCLEOTIDE SEQUENCE [LARGE SCALE GENOMIC DNA]</scope>
    <source>
        <strain evidence="1 2">114</strain>
    </source>
</reference>
<accession>A0A0N9VLH3</accession>
<dbReference type="AlphaFoldDB" id="A0A0N9VLH3"/>
<dbReference type="KEGG" id="aei:AOY20_00910"/>
<protein>
    <submittedName>
        <fullName evidence="1">Uncharacterized protein</fullName>
    </submittedName>
</protein>
<proteinExistence type="predicted"/>
<dbReference type="EMBL" id="CP012808">
    <property type="protein sequence ID" value="ALH94213.1"/>
    <property type="molecule type" value="Genomic_DNA"/>
</dbReference>
<organism evidence="1 2">
    <name type="scientific">Acinetobacter equi</name>
    <dbReference type="NCBI Taxonomy" id="1324350"/>
    <lineage>
        <taxon>Bacteria</taxon>
        <taxon>Pseudomonadati</taxon>
        <taxon>Pseudomonadota</taxon>
        <taxon>Gammaproteobacteria</taxon>
        <taxon>Moraxellales</taxon>
        <taxon>Moraxellaceae</taxon>
        <taxon>Acinetobacter</taxon>
    </lineage>
</organism>
<keyword evidence="2" id="KW-1185">Reference proteome</keyword>
<sequence>MVFRIDFYKDYSVKLDAYMGADLESDLTCIPEQEYEFLRLSMQERLLKIDQYKEEQSLIRFENEEKARLKGYRINETYIDPF</sequence>
<evidence type="ECO:0000313" key="1">
    <source>
        <dbReference type="EMBL" id="ALH94213.1"/>
    </source>
</evidence>
<dbReference type="Proteomes" id="UP000064939">
    <property type="component" value="Chromosome"/>
</dbReference>
<name>A0A0N9VLH3_9GAMM</name>